<keyword evidence="1" id="KW-0346">Stress response</keyword>
<dbReference type="EMBL" id="JAPQKH010000001">
    <property type="protein sequence ID" value="KAJ5116882.1"/>
    <property type="molecule type" value="Genomic_DNA"/>
</dbReference>
<dbReference type="OrthoDB" id="2963168at2759"/>
<protein>
    <submittedName>
        <fullName evidence="1">Heat shock protein 70 family</fullName>
    </submittedName>
</protein>
<organism evidence="1 2">
    <name type="scientific">Penicillium angulare</name>
    <dbReference type="NCBI Taxonomy" id="116970"/>
    <lineage>
        <taxon>Eukaryota</taxon>
        <taxon>Fungi</taxon>
        <taxon>Dikarya</taxon>
        <taxon>Ascomycota</taxon>
        <taxon>Pezizomycotina</taxon>
        <taxon>Eurotiomycetes</taxon>
        <taxon>Eurotiomycetidae</taxon>
        <taxon>Eurotiales</taxon>
        <taxon>Aspergillaceae</taxon>
        <taxon>Penicillium</taxon>
    </lineage>
</organism>
<evidence type="ECO:0000313" key="2">
    <source>
        <dbReference type="Proteomes" id="UP001149165"/>
    </source>
</evidence>
<reference evidence="1" key="1">
    <citation type="submission" date="2022-11" db="EMBL/GenBank/DDBJ databases">
        <authorList>
            <person name="Petersen C."/>
        </authorList>
    </citation>
    <scope>NUCLEOTIDE SEQUENCE</scope>
    <source>
        <strain evidence="1">IBT 30069</strain>
    </source>
</reference>
<accession>A0A9W9KRN7</accession>
<name>A0A9W9KRN7_9EURO</name>
<dbReference type="Proteomes" id="UP001149165">
    <property type="component" value="Unassembled WGS sequence"/>
</dbReference>
<gene>
    <name evidence="1" type="ORF">N7456_001230</name>
</gene>
<dbReference type="AlphaFoldDB" id="A0A9W9KRN7"/>
<keyword evidence="2" id="KW-1185">Reference proteome</keyword>
<sequence length="103" mass="11518">MGFLDEEKVPLSGPGERTKFKIAIDFGTTYSGIAFALEGCPESLEVIQEWPGGGNSKYPDVLPESKILSPYSYLTHISYRLNPESTITYFLSWWHSLMGLPGR</sequence>
<proteinExistence type="predicted"/>
<reference evidence="1" key="2">
    <citation type="journal article" date="2023" name="IMA Fungus">
        <title>Comparative genomic study of the Penicillium genus elucidates a diverse pangenome and 15 lateral gene transfer events.</title>
        <authorList>
            <person name="Petersen C."/>
            <person name="Sorensen T."/>
            <person name="Nielsen M.R."/>
            <person name="Sondergaard T.E."/>
            <person name="Sorensen J.L."/>
            <person name="Fitzpatrick D.A."/>
            <person name="Frisvad J.C."/>
            <person name="Nielsen K.L."/>
        </authorList>
    </citation>
    <scope>NUCLEOTIDE SEQUENCE</scope>
    <source>
        <strain evidence="1">IBT 30069</strain>
    </source>
</reference>
<comment type="caution">
    <text evidence="1">The sequence shown here is derived from an EMBL/GenBank/DDBJ whole genome shotgun (WGS) entry which is preliminary data.</text>
</comment>
<evidence type="ECO:0000313" key="1">
    <source>
        <dbReference type="EMBL" id="KAJ5116882.1"/>
    </source>
</evidence>